<evidence type="ECO:0000313" key="9">
    <source>
        <dbReference type="Proteomes" id="UP001602245"/>
    </source>
</evidence>
<keyword evidence="9" id="KW-1185">Reference proteome</keyword>
<organism evidence="8 9">
    <name type="scientific">Paractinoplanes globisporus</name>
    <dbReference type="NCBI Taxonomy" id="113565"/>
    <lineage>
        <taxon>Bacteria</taxon>
        <taxon>Bacillati</taxon>
        <taxon>Actinomycetota</taxon>
        <taxon>Actinomycetes</taxon>
        <taxon>Micromonosporales</taxon>
        <taxon>Micromonosporaceae</taxon>
        <taxon>Paractinoplanes</taxon>
    </lineage>
</organism>
<evidence type="ECO:0000313" key="8">
    <source>
        <dbReference type="EMBL" id="MFF5291089.1"/>
    </source>
</evidence>
<dbReference type="RefSeq" id="WP_387696913.1">
    <property type="nucleotide sequence ID" value="NZ_JBIAZU010000003.1"/>
</dbReference>
<protein>
    <submittedName>
        <fullName evidence="8">YhjD/YihY/BrkB family envelope integrity protein</fullName>
    </submittedName>
</protein>
<dbReference type="Proteomes" id="UP001602245">
    <property type="component" value="Unassembled WGS sequence"/>
</dbReference>
<dbReference type="InterPro" id="IPR017039">
    <property type="entry name" value="Virul_fac_BrkB"/>
</dbReference>
<accession>A0ABW6WEK7</accession>
<feature type="signal peptide" evidence="7">
    <location>
        <begin position="1"/>
        <end position="21"/>
    </location>
</feature>
<keyword evidence="7" id="KW-0732">Signal</keyword>
<comment type="subcellular location">
    <subcellularLocation>
        <location evidence="1">Cell membrane</location>
        <topology evidence="1">Multi-pass membrane protein</topology>
    </subcellularLocation>
</comment>
<evidence type="ECO:0000256" key="3">
    <source>
        <dbReference type="ARBA" id="ARBA00022692"/>
    </source>
</evidence>
<dbReference type="EMBL" id="JBIAZU010000003">
    <property type="protein sequence ID" value="MFF5291089.1"/>
    <property type="molecule type" value="Genomic_DNA"/>
</dbReference>
<feature type="transmembrane region" description="Helical" evidence="6">
    <location>
        <begin position="101"/>
        <end position="122"/>
    </location>
</feature>
<feature type="chain" id="PRO_5046716349" evidence="7">
    <location>
        <begin position="22"/>
        <end position="249"/>
    </location>
</feature>
<evidence type="ECO:0000256" key="5">
    <source>
        <dbReference type="ARBA" id="ARBA00023136"/>
    </source>
</evidence>
<keyword evidence="2" id="KW-1003">Cell membrane</keyword>
<evidence type="ECO:0000256" key="4">
    <source>
        <dbReference type="ARBA" id="ARBA00022989"/>
    </source>
</evidence>
<keyword evidence="3 6" id="KW-0812">Transmembrane</keyword>
<name>A0ABW6WEK7_9ACTN</name>
<evidence type="ECO:0000256" key="2">
    <source>
        <dbReference type="ARBA" id="ARBA00022475"/>
    </source>
</evidence>
<keyword evidence="4 6" id="KW-1133">Transmembrane helix</keyword>
<reference evidence="8 9" key="1">
    <citation type="submission" date="2024-10" db="EMBL/GenBank/DDBJ databases">
        <title>The Natural Products Discovery Center: Release of the First 8490 Sequenced Strains for Exploring Actinobacteria Biosynthetic Diversity.</title>
        <authorList>
            <person name="Kalkreuter E."/>
            <person name="Kautsar S.A."/>
            <person name="Yang D."/>
            <person name="Bader C.D."/>
            <person name="Teijaro C.N."/>
            <person name="Fluegel L."/>
            <person name="Davis C.M."/>
            <person name="Simpson J.R."/>
            <person name="Lauterbach L."/>
            <person name="Steele A.D."/>
            <person name="Gui C."/>
            <person name="Meng S."/>
            <person name="Li G."/>
            <person name="Viehrig K."/>
            <person name="Ye F."/>
            <person name="Su P."/>
            <person name="Kiefer A.F."/>
            <person name="Nichols A."/>
            <person name="Cepeda A.J."/>
            <person name="Yan W."/>
            <person name="Fan B."/>
            <person name="Jiang Y."/>
            <person name="Adhikari A."/>
            <person name="Zheng C.-J."/>
            <person name="Schuster L."/>
            <person name="Cowan T.M."/>
            <person name="Smanski M.J."/>
            <person name="Chevrette M.G."/>
            <person name="De Carvalho L.P.S."/>
            <person name="Shen B."/>
        </authorList>
    </citation>
    <scope>NUCLEOTIDE SEQUENCE [LARGE SCALE GENOMIC DNA]</scope>
    <source>
        <strain evidence="8 9">NPDC000087</strain>
    </source>
</reference>
<dbReference type="Pfam" id="PF03631">
    <property type="entry name" value="Virul_fac_BrkB"/>
    <property type="match status" value="1"/>
</dbReference>
<proteinExistence type="predicted"/>
<feature type="transmembrane region" description="Helical" evidence="6">
    <location>
        <begin position="161"/>
        <end position="182"/>
    </location>
</feature>
<comment type="caution">
    <text evidence="8">The sequence shown here is derived from an EMBL/GenBank/DDBJ whole genome shotgun (WGS) entry which is preliminary data.</text>
</comment>
<evidence type="ECO:0000256" key="7">
    <source>
        <dbReference type="SAM" id="SignalP"/>
    </source>
</evidence>
<feature type="transmembrane region" description="Helical" evidence="6">
    <location>
        <begin position="128"/>
        <end position="152"/>
    </location>
</feature>
<feature type="transmembrane region" description="Helical" evidence="6">
    <location>
        <begin position="61"/>
        <end position="80"/>
    </location>
</feature>
<feature type="transmembrane region" description="Helical" evidence="6">
    <location>
        <begin position="194"/>
        <end position="220"/>
    </location>
</feature>
<sequence>MLGGQAFTTLIPLLIVVAAAAAQQGPTALADRLATRFHVTGASAEAIRTLFERPPGATGTITIAGLVVMLFSLLSLTRYLQRTYEAAWSLPAMGVRGTLSGMTAIGLFIASFLVLSLLVGLLRHAPAGSVLAFVVRVVANTAVWLILQSLLLSRRIPIRRLLPGSVVIAAGSAILGLYSALWMPRVIENNATRYGIIGITFALLTWLIVVGFCLVAAAVISAEIGGAPKAQHRQAIPDRPGGPATQQSG</sequence>
<evidence type="ECO:0000256" key="1">
    <source>
        <dbReference type="ARBA" id="ARBA00004651"/>
    </source>
</evidence>
<gene>
    <name evidence="8" type="ORF">ACFY35_16735</name>
</gene>
<evidence type="ECO:0000256" key="6">
    <source>
        <dbReference type="SAM" id="Phobius"/>
    </source>
</evidence>
<keyword evidence="5 6" id="KW-0472">Membrane</keyword>